<name>Q4V1T7_BACCZ</name>
<keyword evidence="1" id="KW-1133">Transmembrane helix</keyword>
<evidence type="ECO:0000313" key="2">
    <source>
        <dbReference type="EMBL" id="AAY60320.1"/>
    </source>
</evidence>
<gene>
    <name evidence="2" type="ordered locus">pE33L466_0160</name>
</gene>
<sequence>MLKGDGFMLKIEQNKVRLISGISLLILVLNNSFIKSDFWVICIDVILILVNLVLFIISRDITKTKLLRKMNKLDEIK</sequence>
<keyword evidence="2" id="KW-0614">Plasmid</keyword>
<evidence type="ECO:0000313" key="3">
    <source>
        <dbReference type="Proteomes" id="UP000002612"/>
    </source>
</evidence>
<feature type="transmembrane region" description="Helical" evidence="1">
    <location>
        <begin position="38"/>
        <end position="58"/>
    </location>
</feature>
<proteinExistence type="predicted"/>
<accession>Q4V1T7</accession>
<keyword evidence="1" id="KW-0472">Membrane</keyword>
<organism evidence="2 3">
    <name type="scientific">Bacillus cereus (strain ZK / E33L)</name>
    <dbReference type="NCBI Taxonomy" id="288681"/>
    <lineage>
        <taxon>Bacteria</taxon>
        <taxon>Bacillati</taxon>
        <taxon>Bacillota</taxon>
        <taxon>Bacilli</taxon>
        <taxon>Bacillales</taxon>
        <taxon>Bacillaceae</taxon>
        <taxon>Bacillus</taxon>
        <taxon>Bacillus cereus group</taxon>
    </lineage>
</organism>
<geneLocation type="plasmid" evidence="2 3">
    <name>pE33L466</name>
</geneLocation>
<reference evidence="3" key="1">
    <citation type="journal article" date="2006" name="J. Bacteriol.">
        <title>Pathogenomic sequence analysis of Bacillus cereus and Bacillus thuringiensis isolates closely related to Bacillus anthracis.</title>
        <authorList>
            <person name="Han C.S."/>
            <person name="Xie G."/>
            <person name="Challacombe J.F."/>
            <person name="Altherr M.R."/>
            <person name="Bhotika S.S."/>
            <person name="Brown N."/>
            <person name="Bruce D."/>
            <person name="Campbell C.S."/>
            <person name="Campbell M.L."/>
            <person name="Chen J."/>
            <person name="Chertkov O."/>
            <person name="Cleland C."/>
            <person name="Dimitrijevic M."/>
            <person name="Doggett N.A."/>
            <person name="Fawcett J.J."/>
            <person name="Glavina T."/>
            <person name="Goodwin L.A."/>
            <person name="Green L.D."/>
            <person name="Hill K.K."/>
            <person name="Hitchcock P."/>
            <person name="Jackson P.J."/>
            <person name="Keim P."/>
            <person name="Kewalramani A.R."/>
            <person name="Longmire J."/>
            <person name="Lucas S."/>
            <person name="Malfatti S."/>
            <person name="McMurry K."/>
            <person name="Meincke L.J."/>
            <person name="Misra M."/>
            <person name="Moseman B.L."/>
            <person name="Mundt M."/>
            <person name="Munk A.C."/>
            <person name="Okinaka R.T."/>
            <person name="Parson-Quintana B."/>
            <person name="Reilly L.P."/>
            <person name="Richardson P."/>
            <person name="Robinson D.L."/>
            <person name="Rubin E."/>
            <person name="Saunders E."/>
            <person name="Tapia R."/>
            <person name="Tesmer J.G."/>
            <person name="Thayer N."/>
            <person name="Thompson L.S."/>
            <person name="Tice H."/>
            <person name="Ticknor L.O."/>
            <person name="Wills P.L."/>
            <person name="Brettin T.S."/>
            <person name="Gilna P."/>
        </authorList>
    </citation>
    <scope>NUCLEOTIDE SEQUENCE [LARGE SCALE GENOMIC DNA]</scope>
    <source>
        <strain evidence="3">ZK / E33L</strain>
        <plasmid evidence="3">pE33L466</plasmid>
    </source>
</reference>
<keyword evidence="1" id="KW-0812">Transmembrane</keyword>
<evidence type="ECO:0000256" key="1">
    <source>
        <dbReference type="SAM" id="Phobius"/>
    </source>
</evidence>
<dbReference type="EMBL" id="CP000040">
    <property type="protein sequence ID" value="AAY60320.1"/>
    <property type="molecule type" value="Genomic_DNA"/>
</dbReference>
<dbReference type="AlphaFoldDB" id="Q4V1T7"/>
<dbReference type="KEGG" id="bcz:pE33L466_0160"/>
<dbReference type="Proteomes" id="UP000002612">
    <property type="component" value="Plasmid pE33L466"/>
</dbReference>
<protein>
    <submittedName>
        <fullName evidence="2">Uncharacterized protein</fullName>
    </submittedName>
</protein>